<dbReference type="EMBL" id="CP018867">
    <property type="protein sequence ID" value="AUI72003.1"/>
    <property type="molecule type" value="Genomic_DNA"/>
</dbReference>
<dbReference type="AlphaFoldDB" id="A0A2K9HNW7"/>
<dbReference type="KEGG" id="lali:LA20249_07350"/>
<sequence>MALEFDTQKNDVTSDKDETPIQVKFNPGNLLYKGTYFYTLNGYDTTDTSGSLPIPANYPVNSRFGAGGNFGHIALTYPGLATSYALTPLGSNNLNNSAWKGFQKADTLIHSSAKGAQLLDATAPDGSNIYWHHITFTWKHAQDGQPAQIQYAFNDKYLNGTTNNNTSGGYPLVTDKINVDPSIFGTIKDNKLRWGFTGANGTSSDVHSKLAVLESIPAFLNANVSSTLTDNTSGKVITDKTTDNTVAHGDDLTLNYRLLYDSEDSRTNWDNIAAEIKLPENIDYTADDSGNIATINYKNDTTGDNMTEYIQSDKMTDKELKFVLGQALGKYDSAIYTSANISINGKADNTTDHDITVPASPATFSDNSQISSTSTPKFTVTYLKDWLLSMKKPDPIDIIYHEDSEELNLPTQLSYDKNHNFKNDDPIRYDVTIGNKKYTTSTQANSETTVANGIIPLKSIVGVDFWNIFKENTTQKVQVTAIDKDGITSNTVTYTINVLKGQILEVQASPTLDFQDVNYLATAKYLKRKGKYSLSIISQRNPWKLSVSASELKKNSVPFNGILVYKKADGTIYNLSSDDVPVAENDIPNDELTTTIVSNEWTKDTGPLLHPNGISTPGTYSGSLTWTVKNSV</sequence>
<keyword evidence="3" id="KW-1185">Reference proteome</keyword>
<feature type="region of interest" description="Disordered" evidence="1">
    <location>
        <begin position="1"/>
        <end position="20"/>
    </location>
</feature>
<name>A0A2K9HNW7_9LACO</name>
<evidence type="ECO:0000313" key="2">
    <source>
        <dbReference type="EMBL" id="AUI72003.1"/>
    </source>
</evidence>
<evidence type="ECO:0008006" key="4">
    <source>
        <dbReference type="Google" id="ProtNLM"/>
    </source>
</evidence>
<gene>
    <name evidence="2" type="ORF">LA20249_07350</name>
</gene>
<dbReference type="RefSeq" id="WP_057737164.1">
    <property type="nucleotide sequence ID" value="NZ_CP018867.1"/>
</dbReference>
<proteinExistence type="predicted"/>
<evidence type="ECO:0000256" key="1">
    <source>
        <dbReference type="SAM" id="MobiDB-lite"/>
    </source>
</evidence>
<protein>
    <recommendedName>
        <fullName evidence="4">WxL domain-containing protein</fullName>
    </recommendedName>
</protein>
<accession>A0A2K9HNW7</accession>
<dbReference type="Proteomes" id="UP000234653">
    <property type="component" value="Chromosome"/>
</dbReference>
<feature type="compositionally biased region" description="Basic and acidic residues" evidence="1">
    <location>
        <begin position="1"/>
        <end position="19"/>
    </location>
</feature>
<evidence type="ECO:0000313" key="3">
    <source>
        <dbReference type="Proteomes" id="UP000234653"/>
    </source>
</evidence>
<reference evidence="2 3" key="1">
    <citation type="submission" date="2016-12" db="EMBL/GenBank/DDBJ databases">
        <title>The whole genome sequencing and assembly of Lactobacillus alimentarius DSM 20249T strain.</title>
        <authorList>
            <person name="Lee Y.-J."/>
            <person name="Yi H."/>
            <person name="Bahn Y.-S."/>
            <person name="Kim J.F."/>
            <person name="Lee D.-W."/>
        </authorList>
    </citation>
    <scope>NUCLEOTIDE SEQUENCE [LARGE SCALE GENOMIC DNA]</scope>
    <source>
        <strain evidence="2 3">DSM 20249</strain>
    </source>
</reference>
<organism evidence="2 3">
    <name type="scientific">Companilactobacillus alimentarius DSM 20249</name>
    <dbReference type="NCBI Taxonomy" id="1423720"/>
    <lineage>
        <taxon>Bacteria</taxon>
        <taxon>Bacillati</taxon>
        <taxon>Bacillota</taxon>
        <taxon>Bacilli</taxon>
        <taxon>Lactobacillales</taxon>
        <taxon>Lactobacillaceae</taxon>
        <taxon>Companilactobacillus</taxon>
    </lineage>
</organism>